<dbReference type="OrthoDB" id="5179911at2"/>
<dbReference type="CDD" id="cd00293">
    <property type="entry name" value="USP-like"/>
    <property type="match status" value="1"/>
</dbReference>
<dbReference type="RefSeq" id="WP_115851456.1">
    <property type="nucleotide sequence ID" value="NZ_QTUC01000001.1"/>
</dbReference>
<keyword evidence="4" id="KW-1185">Reference proteome</keyword>
<dbReference type="EMBL" id="QTUC01000001">
    <property type="protein sequence ID" value="REF38107.1"/>
    <property type="molecule type" value="Genomic_DNA"/>
</dbReference>
<sequence>MPGGTSTPVIAVGVDGSENARRALDWAVEEASRRGASVRMIHAAAVGARQRRSPEAAMLAMYHEGRVIFDDARAHVSATPPRLGTALVAGAPSRVLVDHARRARMLVVGRSGGRITSYVLGSTALHVAVHSDVPVVVVPPDWSGDRPTDAPVVAGIDIEADYHDRALEFAFEAARERSAPILAVYAASPHFWRPTEPGARPARDPGRRSGAEAEEALWSALAPWRDKYPTTPTKAVVEESDPVPALSRHARGAALVVLGRPHPPRRSVPGTVTRALLHRASCPVAVVPDPSPLASALAANEPMP</sequence>
<comment type="caution">
    <text evidence="3">The sequence shown here is derived from an EMBL/GenBank/DDBJ whole genome shotgun (WGS) entry which is preliminary data.</text>
</comment>
<comment type="similarity">
    <text evidence="1">Belongs to the universal stress protein A family.</text>
</comment>
<dbReference type="PANTHER" id="PTHR46268">
    <property type="entry name" value="STRESS RESPONSE PROTEIN NHAX"/>
    <property type="match status" value="1"/>
</dbReference>
<proteinExistence type="inferred from homology"/>
<dbReference type="Proteomes" id="UP000256485">
    <property type="component" value="Unassembled WGS sequence"/>
</dbReference>
<accession>A0A3D9V9B3</accession>
<dbReference type="InterPro" id="IPR006016">
    <property type="entry name" value="UspA"/>
</dbReference>
<evidence type="ECO:0000259" key="2">
    <source>
        <dbReference type="Pfam" id="PF00582"/>
    </source>
</evidence>
<dbReference type="SUPFAM" id="SSF52402">
    <property type="entry name" value="Adenine nucleotide alpha hydrolases-like"/>
    <property type="match status" value="2"/>
</dbReference>
<dbReference type="InterPro" id="IPR014729">
    <property type="entry name" value="Rossmann-like_a/b/a_fold"/>
</dbReference>
<dbReference type="Pfam" id="PF00582">
    <property type="entry name" value="Usp"/>
    <property type="match status" value="2"/>
</dbReference>
<protein>
    <submittedName>
        <fullName evidence="3">Nucleotide-binding universal stress UspA family protein</fullName>
    </submittedName>
</protein>
<reference evidence="3 4" key="1">
    <citation type="submission" date="2018-08" db="EMBL/GenBank/DDBJ databases">
        <title>Sequencing the genomes of 1000 actinobacteria strains.</title>
        <authorList>
            <person name="Klenk H.-P."/>
        </authorList>
    </citation>
    <scope>NUCLEOTIDE SEQUENCE [LARGE SCALE GENOMIC DNA]</scope>
    <source>
        <strain evidence="3 4">DSM 22891</strain>
    </source>
</reference>
<dbReference type="PRINTS" id="PR01438">
    <property type="entry name" value="UNVRSLSTRESS"/>
</dbReference>
<feature type="domain" description="UspA" evidence="2">
    <location>
        <begin position="152"/>
        <end position="288"/>
    </location>
</feature>
<evidence type="ECO:0000256" key="1">
    <source>
        <dbReference type="ARBA" id="ARBA00008791"/>
    </source>
</evidence>
<organism evidence="3 4">
    <name type="scientific">Thermasporomyces composti</name>
    <dbReference type="NCBI Taxonomy" id="696763"/>
    <lineage>
        <taxon>Bacteria</taxon>
        <taxon>Bacillati</taxon>
        <taxon>Actinomycetota</taxon>
        <taxon>Actinomycetes</taxon>
        <taxon>Propionibacteriales</taxon>
        <taxon>Nocardioidaceae</taxon>
        <taxon>Thermasporomyces</taxon>
    </lineage>
</organism>
<evidence type="ECO:0000313" key="3">
    <source>
        <dbReference type="EMBL" id="REF38107.1"/>
    </source>
</evidence>
<feature type="domain" description="UspA" evidence="2">
    <location>
        <begin position="10"/>
        <end position="139"/>
    </location>
</feature>
<dbReference type="PANTHER" id="PTHR46268:SF6">
    <property type="entry name" value="UNIVERSAL STRESS PROTEIN UP12"/>
    <property type="match status" value="1"/>
</dbReference>
<dbReference type="AlphaFoldDB" id="A0A3D9V9B3"/>
<evidence type="ECO:0000313" key="4">
    <source>
        <dbReference type="Proteomes" id="UP000256485"/>
    </source>
</evidence>
<name>A0A3D9V9B3_THECX</name>
<dbReference type="InterPro" id="IPR006015">
    <property type="entry name" value="Universal_stress_UspA"/>
</dbReference>
<gene>
    <name evidence="3" type="ORF">DFJ64_3577</name>
</gene>
<dbReference type="Gene3D" id="3.40.50.620">
    <property type="entry name" value="HUPs"/>
    <property type="match status" value="2"/>
</dbReference>